<evidence type="ECO:0000256" key="1">
    <source>
        <dbReference type="ARBA" id="ARBA00000001"/>
    </source>
</evidence>
<dbReference type="GO" id="GO:0005576">
    <property type="term" value="C:extracellular region"/>
    <property type="evidence" value="ECO:0007669"/>
    <property type="project" value="UniProtKB-SubCell"/>
</dbReference>
<feature type="domain" description="C2H2-type" evidence="19">
    <location>
        <begin position="1249"/>
        <end position="1277"/>
    </location>
</feature>
<dbReference type="InterPro" id="IPR037457">
    <property type="entry name" value="M28_QC"/>
</dbReference>
<accession>A0A7M7KUD2</accession>
<comment type="similarity">
    <text evidence="4">Belongs to the glutaminyl-peptide cyclotransferase family.</text>
</comment>
<dbReference type="GO" id="GO:0016603">
    <property type="term" value="F:glutaminyl-peptide cyclotransferase activity"/>
    <property type="evidence" value="ECO:0007669"/>
    <property type="project" value="UniProtKB-EC"/>
</dbReference>
<keyword evidence="10" id="KW-0677">Repeat</keyword>
<keyword evidence="18" id="KW-0732">Signal</keyword>
<dbReference type="PANTHER" id="PTHR24381">
    <property type="entry name" value="ZINC FINGER PROTEIN"/>
    <property type="match status" value="1"/>
</dbReference>
<keyword evidence="12" id="KW-0862">Zinc</keyword>
<evidence type="ECO:0000256" key="12">
    <source>
        <dbReference type="ARBA" id="ARBA00022833"/>
    </source>
</evidence>
<feature type="domain" description="C2H2-type" evidence="19">
    <location>
        <begin position="1155"/>
        <end position="1183"/>
    </location>
</feature>
<feature type="domain" description="C2H2-type" evidence="19">
    <location>
        <begin position="770"/>
        <end position="793"/>
    </location>
</feature>
<feature type="signal peptide" evidence="18">
    <location>
        <begin position="1"/>
        <end position="22"/>
    </location>
</feature>
<feature type="chain" id="PRO_5029818697" description="Glutaminyl-peptide cyclotransferase" evidence="18">
    <location>
        <begin position="23"/>
        <end position="1498"/>
    </location>
</feature>
<feature type="domain" description="C2H2-type" evidence="19">
    <location>
        <begin position="1030"/>
        <end position="1058"/>
    </location>
</feature>
<feature type="region of interest" description="Disordered" evidence="17">
    <location>
        <begin position="69"/>
        <end position="90"/>
    </location>
</feature>
<dbReference type="Pfam" id="PF04389">
    <property type="entry name" value="Peptidase_M28"/>
    <property type="match status" value="1"/>
</dbReference>
<dbReference type="Proteomes" id="UP000594260">
    <property type="component" value="Unplaced"/>
</dbReference>
<evidence type="ECO:0000256" key="14">
    <source>
        <dbReference type="ARBA" id="ARBA00023242"/>
    </source>
</evidence>
<dbReference type="Gene3D" id="3.30.160.60">
    <property type="entry name" value="Classic Zinc Finger"/>
    <property type="match status" value="6"/>
</dbReference>
<dbReference type="Gene3D" id="3.40.630.10">
    <property type="entry name" value="Zn peptidases"/>
    <property type="match status" value="1"/>
</dbReference>
<feature type="domain" description="C2H2-type" evidence="19">
    <location>
        <begin position="1059"/>
        <end position="1087"/>
    </location>
</feature>
<comment type="subcellular location">
    <subcellularLocation>
        <location evidence="2">Nucleus</location>
    </subcellularLocation>
    <subcellularLocation>
        <location evidence="3">Secreted</location>
    </subcellularLocation>
</comment>
<feature type="domain" description="C2H2-type" evidence="19">
    <location>
        <begin position="795"/>
        <end position="823"/>
    </location>
</feature>
<evidence type="ECO:0000313" key="20">
    <source>
        <dbReference type="EnsemblMetazoa" id="XP_022670777"/>
    </source>
</evidence>
<dbReference type="GO" id="GO:0005634">
    <property type="term" value="C:nucleus"/>
    <property type="evidence" value="ECO:0007669"/>
    <property type="project" value="UniProtKB-SubCell"/>
</dbReference>
<evidence type="ECO:0000256" key="17">
    <source>
        <dbReference type="SAM" id="MobiDB-lite"/>
    </source>
</evidence>
<keyword evidence="15" id="KW-0012">Acyltransferase</keyword>
<evidence type="ECO:0000256" key="2">
    <source>
        <dbReference type="ARBA" id="ARBA00004123"/>
    </source>
</evidence>
<feature type="domain" description="C2H2-type" evidence="19">
    <location>
        <begin position="1315"/>
        <end position="1343"/>
    </location>
</feature>
<dbReference type="KEGG" id="vde:111254329"/>
<keyword evidence="13" id="KW-1015">Disulfide bond</keyword>
<evidence type="ECO:0000256" key="9">
    <source>
        <dbReference type="ARBA" id="ARBA00022723"/>
    </source>
</evidence>
<dbReference type="GO" id="GO:0000977">
    <property type="term" value="F:RNA polymerase II transcription regulatory region sequence-specific DNA binding"/>
    <property type="evidence" value="ECO:0007669"/>
    <property type="project" value="TreeGrafter"/>
</dbReference>
<dbReference type="SMART" id="SM00355">
    <property type="entry name" value="ZnF_C2H2"/>
    <property type="match status" value="22"/>
</dbReference>
<dbReference type="InterPro" id="IPR036236">
    <property type="entry name" value="Znf_C2H2_sf"/>
</dbReference>
<evidence type="ECO:0000256" key="11">
    <source>
        <dbReference type="ARBA" id="ARBA00022771"/>
    </source>
</evidence>
<feature type="compositionally biased region" description="Polar residues" evidence="17">
    <location>
        <begin position="69"/>
        <end position="79"/>
    </location>
</feature>
<dbReference type="OrthoDB" id="3907302at2759"/>
<dbReference type="InterPro" id="IPR013087">
    <property type="entry name" value="Znf_C2H2_type"/>
</dbReference>
<keyword evidence="11 16" id="KW-0863">Zinc-finger</keyword>
<evidence type="ECO:0000256" key="15">
    <source>
        <dbReference type="ARBA" id="ARBA00023315"/>
    </source>
</evidence>
<dbReference type="Pfam" id="PF13894">
    <property type="entry name" value="zf-C2H2_4"/>
    <property type="match status" value="1"/>
</dbReference>
<sequence length="1498" mass="168755">MRTIESGVRLFLLLVLVGPFSADGLSWHDIRSHGRVSLAVTTAVTALGAYYLTSRPNIFVLQGNQDQTVEPQPTAVEQQADNEDPNVSDITSSRISCRLRPCLSLTIRRWPRRPSALSDDSLARIAARMVAPEIQGDFNRTLDNVCVERQPGTPSHSKVRQFIVSELRALKWKVTEYPFSDMTPHGRKPFTNVVATLDTVACHRLVLACHYDSKVMKNFVAAVDSAVPCSQIINIVKALDPELKLHRDRKTGLTLQLIFFDGEEAYEQWSSTDSLYGSRQLSHQMHQTRFLYAAKNRCEPAARRNIVSELDRIEVFVLLDLLGGKNPSFHSFFADTKELFDQMTDIEQRLNNLGLMEGGRTKYFTGKSTFGAIEDDHIPFMRKDVPIVHIIPHPFPRVWHKSSDNKKNLDWPTIWNLNKIFAAFLAWYMDKIQNELVLISGFRSVVAYKPSAPIVNKAFRVAVASARNDFRSVLQERIFHALSLNRNRSVTIMSRFLQCTTSASATIPLEQMSDASKSRTLSRAGEAFAGGFSCKKSASEQGTVVYCCQSCTFRSVRETSIRAHIIAIHASGGSYSLERLRLIPRLNIARATIKCTSNVRLVETEAQALTPPCPSALDERHQFVDSCFTAKKVVSGTCPVVQNGRASKAGRLHECYFCSFTTCRLEEMEIHSELHSQEVTACPAPSSCQPVTNATSSTLQKWTCAMCRSSFSCPLTLAIHDRACPKSSACTVTAAVTETEQTPLRCSECSFATNVRQLLDFHVYLLHSMHSCGACGQLFASKRLLSTHLNAKHGHACLRCNLSFSNREKLEVHEDSVHLIELTCSTCGLRLPSEPALEEHESRHAAKLCTRCNKMFDSATELQTHLAQIHPRNNLLGCNSCEACFHAFCTPAALATHQAKCLAAAGTCSFCGATCGSADLLLDHVSTTHLEAVIFECPLCPFRTIDPTVHMTHQLVHVALPPPALLSSSRGYQCGICGRWTASTSSLRTHVNNHHRLKPYRCEFCEFHTSSSGNLRAHRAVRHLNTELSVKCNVCNRRYRTVAQMHKHVKKTHEQKLNYECEFCENRFVTELRLKRHLAIVHFEDAEAVTGTEPYAGITRFRCNECEYSSYSTNRFRLHRATHRERLKCPYCDLSFPLVDVLNRHINVRHLKKHVSCSMCGRRLPNESRLAHHVESCHSGNVEPFTCTTCGYFFESLAHLEYHRRTHLTARNFECPTCRRSFTTAASLCVHRLRHSKAESRPRKPYWLFYCDQCKLRFKYKSNLVAHQASVHSPATNQPSAEKFFTCDYCHETAFRSKLLLSYHIRRKHLEQQSFACEHCGKKFHSQNSRDNHVVSVHTKAYKIFCPLCDKGMLSSFRLRLHVLHAHKDGPKRKRARRIQRSMVENNTTIKCLENQHEQLQRQPITDTDGNGLLTQETLTTSVDVDHDNIDVQETTRSGEAVRGVAEAEKASVVSAKIVASVEDTVVTETIESVVEISDDPTTDLISQIILQGSTEID</sequence>
<evidence type="ECO:0000256" key="16">
    <source>
        <dbReference type="PROSITE-ProRule" id="PRU00042"/>
    </source>
</evidence>
<feature type="domain" description="C2H2-type" evidence="19">
    <location>
        <begin position="1213"/>
        <end position="1240"/>
    </location>
</feature>
<dbReference type="FunFam" id="3.40.630.10:FF:000029">
    <property type="entry name" value="Glutaminyl-peptide cyclotransferase"/>
    <property type="match status" value="1"/>
</dbReference>
<dbReference type="PROSITE" id="PS50157">
    <property type="entry name" value="ZINC_FINGER_C2H2_2"/>
    <property type="match status" value="11"/>
</dbReference>
<keyword evidence="7" id="KW-0964">Secreted</keyword>
<dbReference type="InterPro" id="IPR007484">
    <property type="entry name" value="Peptidase_M28"/>
</dbReference>
<dbReference type="EnsemblMetazoa" id="XM_022815042">
    <property type="protein sequence ID" value="XP_022670777"/>
    <property type="gene ID" value="LOC111254329"/>
</dbReference>
<feature type="domain" description="C2H2-type" evidence="19">
    <location>
        <begin position="972"/>
        <end position="999"/>
    </location>
</feature>
<dbReference type="FunFam" id="3.30.160.60:FF:000446">
    <property type="entry name" value="Zinc finger protein"/>
    <property type="match status" value="1"/>
</dbReference>
<dbReference type="CDD" id="cd03880">
    <property type="entry name" value="M28_QC_like"/>
    <property type="match status" value="1"/>
</dbReference>
<dbReference type="RefSeq" id="XP_022670777.1">
    <property type="nucleotide sequence ID" value="XM_022815042.1"/>
</dbReference>
<evidence type="ECO:0000256" key="8">
    <source>
        <dbReference type="ARBA" id="ARBA00022679"/>
    </source>
</evidence>
<keyword evidence="8" id="KW-0808">Transferase</keyword>
<proteinExistence type="inferred from homology"/>
<feature type="domain" description="C2H2-type" evidence="19">
    <location>
        <begin position="1185"/>
        <end position="1212"/>
    </location>
</feature>
<keyword evidence="14" id="KW-0539">Nucleus</keyword>
<evidence type="ECO:0000256" key="3">
    <source>
        <dbReference type="ARBA" id="ARBA00004613"/>
    </source>
</evidence>
<dbReference type="PANTHER" id="PTHR24381:SF393">
    <property type="entry name" value="CHROMATIN-LINKED ADAPTOR FOR MSL PROTEINS, ISOFORM B"/>
    <property type="match status" value="1"/>
</dbReference>
<evidence type="ECO:0000256" key="13">
    <source>
        <dbReference type="ARBA" id="ARBA00023157"/>
    </source>
</evidence>
<protein>
    <recommendedName>
        <fullName evidence="6">Glutaminyl-peptide cyclotransferase</fullName>
        <ecNumber evidence="5">2.3.2.5</ecNumber>
    </recommendedName>
</protein>
<keyword evidence="21" id="KW-1185">Reference proteome</keyword>
<evidence type="ECO:0000256" key="10">
    <source>
        <dbReference type="ARBA" id="ARBA00022737"/>
    </source>
</evidence>
<dbReference type="GeneID" id="111254329"/>
<organism evidence="20 21">
    <name type="scientific">Varroa destructor</name>
    <name type="common">Honeybee mite</name>
    <dbReference type="NCBI Taxonomy" id="109461"/>
    <lineage>
        <taxon>Eukaryota</taxon>
        <taxon>Metazoa</taxon>
        <taxon>Ecdysozoa</taxon>
        <taxon>Arthropoda</taxon>
        <taxon>Chelicerata</taxon>
        <taxon>Arachnida</taxon>
        <taxon>Acari</taxon>
        <taxon>Parasitiformes</taxon>
        <taxon>Mesostigmata</taxon>
        <taxon>Gamasina</taxon>
        <taxon>Dermanyssoidea</taxon>
        <taxon>Varroidae</taxon>
        <taxon>Varroa</taxon>
    </lineage>
</organism>
<evidence type="ECO:0000259" key="19">
    <source>
        <dbReference type="PROSITE" id="PS50157"/>
    </source>
</evidence>
<dbReference type="GO" id="GO:0000981">
    <property type="term" value="F:DNA-binding transcription factor activity, RNA polymerase II-specific"/>
    <property type="evidence" value="ECO:0007669"/>
    <property type="project" value="TreeGrafter"/>
</dbReference>
<name>A0A7M7KUD2_VARDE</name>
<dbReference type="SUPFAM" id="SSF53187">
    <property type="entry name" value="Zn-dependent exopeptidases"/>
    <property type="match status" value="1"/>
</dbReference>
<evidence type="ECO:0000256" key="6">
    <source>
        <dbReference type="ARBA" id="ARBA00016861"/>
    </source>
</evidence>
<evidence type="ECO:0000256" key="18">
    <source>
        <dbReference type="SAM" id="SignalP"/>
    </source>
</evidence>
<dbReference type="InParanoid" id="A0A7M7KUD2"/>
<evidence type="ECO:0000256" key="7">
    <source>
        <dbReference type="ARBA" id="ARBA00022525"/>
    </source>
</evidence>
<comment type="catalytic activity">
    <reaction evidence="1">
        <text>N-terminal L-glutaminyl-[peptide] = N-terminal 5-oxo-L-prolyl-[peptide] + NH4(+)</text>
        <dbReference type="Rhea" id="RHEA:23652"/>
        <dbReference type="Rhea" id="RHEA-COMP:11736"/>
        <dbReference type="Rhea" id="RHEA-COMP:11846"/>
        <dbReference type="ChEBI" id="CHEBI:28938"/>
        <dbReference type="ChEBI" id="CHEBI:64722"/>
        <dbReference type="ChEBI" id="CHEBI:87215"/>
        <dbReference type="EC" id="2.3.2.5"/>
    </reaction>
</comment>
<reference evidence="20" key="1">
    <citation type="submission" date="2021-01" db="UniProtKB">
        <authorList>
            <consortium name="EnsemblMetazoa"/>
        </authorList>
    </citation>
    <scope>IDENTIFICATION</scope>
</reference>
<dbReference type="PROSITE" id="PS00028">
    <property type="entry name" value="ZINC_FINGER_C2H2_1"/>
    <property type="match status" value="12"/>
</dbReference>
<keyword evidence="9" id="KW-0479">Metal-binding</keyword>
<dbReference type="SUPFAM" id="SSF57667">
    <property type="entry name" value="beta-beta-alpha zinc fingers"/>
    <property type="match status" value="6"/>
</dbReference>
<dbReference type="Pfam" id="PF00096">
    <property type="entry name" value="zf-C2H2"/>
    <property type="match status" value="3"/>
</dbReference>
<evidence type="ECO:0000256" key="4">
    <source>
        <dbReference type="ARBA" id="ARBA00006014"/>
    </source>
</evidence>
<evidence type="ECO:0000256" key="5">
    <source>
        <dbReference type="ARBA" id="ARBA00012012"/>
    </source>
</evidence>
<dbReference type="EC" id="2.3.2.5" evidence="5"/>
<feature type="domain" description="C2H2-type" evidence="19">
    <location>
        <begin position="847"/>
        <end position="875"/>
    </location>
</feature>
<dbReference type="GO" id="GO:0008270">
    <property type="term" value="F:zinc ion binding"/>
    <property type="evidence" value="ECO:0007669"/>
    <property type="project" value="UniProtKB-KW"/>
</dbReference>
<evidence type="ECO:0000313" key="21">
    <source>
        <dbReference type="Proteomes" id="UP000594260"/>
    </source>
</evidence>